<dbReference type="RefSeq" id="WP_060040242.1">
    <property type="nucleotide sequence ID" value="NZ_LPAD01000071.1"/>
</dbReference>
<protein>
    <submittedName>
        <fullName evidence="1">Uncharacterized protein</fullName>
    </submittedName>
</protein>
<evidence type="ECO:0000313" key="2">
    <source>
        <dbReference type="Proteomes" id="UP000057910"/>
    </source>
</evidence>
<accession>A0ABD4E159</accession>
<dbReference type="AlphaFoldDB" id="A0ABD4E159"/>
<proteinExistence type="predicted"/>
<evidence type="ECO:0000313" key="1">
    <source>
        <dbReference type="EMBL" id="KVN83425.1"/>
    </source>
</evidence>
<sequence>MAKIPASDLVDMTTHWLSTPLNGYLGSSYGQIVTDMLQKPLASGLADATVAKLRADVPLLAALPPGSVNLYSVDDGPDKRNLFIEVAGEFVPVGGDN</sequence>
<dbReference type="Proteomes" id="UP000057910">
    <property type="component" value="Unassembled WGS sequence"/>
</dbReference>
<name>A0ABD4E159_9BURK</name>
<gene>
    <name evidence="1" type="ORF">WJ68_16040</name>
</gene>
<reference evidence="1 2" key="1">
    <citation type="submission" date="2015-11" db="EMBL/GenBank/DDBJ databases">
        <title>Expanding the genomic diversity of Burkholderia species for the development of highly accurate diagnostics.</title>
        <authorList>
            <person name="Sahl J."/>
            <person name="Keim P."/>
            <person name="Wagner D."/>
        </authorList>
    </citation>
    <scope>NUCLEOTIDE SEQUENCE [LARGE SCALE GENOMIC DNA]</scope>
    <source>
        <strain evidence="1 2">MSMB1585WGS</strain>
    </source>
</reference>
<organism evidence="1 2">
    <name type="scientific">Burkholderia ubonensis</name>
    <dbReference type="NCBI Taxonomy" id="101571"/>
    <lineage>
        <taxon>Bacteria</taxon>
        <taxon>Pseudomonadati</taxon>
        <taxon>Pseudomonadota</taxon>
        <taxon>Betaproteobacteria</taxon>
        <taxon>Burkholderiales</taxon>
        <taxon>Burkholderiaceae</taxon>
        <taxon>Burkholderia</taxon>
        <taxon>Burkholderia cepacia complex</taxon>
    </lineage>
</organism>
<dbReference type="EMBL" id="LPAD01000071">
    <property type="protein sequence ID" value="KVN83425.1"/>
    <property type="molecule type" value="Genomic_DNA"/>
</dbReference>
<comment type="caution">
    <text evidence="1">The sequence shown here is derived from an EMBL/GenBank/DDBJ whole genome shotgun (WGS) entry which is preliminary data.</text>
</comment>